<dbReference type="AlphaFoldDB" id="A0A0M9WDL7"/>
<dbReference type="Proteomes" id="UP000037696">
    <property type="component" value="Unassembled WGS sequence"/>
</dbReference>
<feature type="compositionally biased region" description="Basic residues" evidence="1">
    <location>
        <begin position="73"/>
        <end position="89"/>
    </location>
</feature>
<evidence type="ECO:0000313" key="2">
    <source>
        <dbReference type="EMBL" id="KOS40863.1"/>
    </source>
</evidence>
<reference evidence="2 3" key="1">
    <citation type="submission" date="2015-08" db="EMBL/GenBank/DDBJ databases">
        <title>Genome sequencing of Penicillium nordicum.</title>
        <authorList>
            <person name="Nguyen H.D."/>
            <person name="Seifert K.A."/>
        </authorList>
    </citation>
    <scope>NUCLEOTIDE SEQUENCE [LARGE SCALE GENOMIC DNA]</scope>
    <source>
        <strain evidence="2 3">DAOMC 185683</strain>
    </source>
</reference>
<dbReference type="EMBL" id="LHQQ01000149">
    <property type="protein sequence ID" value="KOS40863.1"/>
    <property type="molecule type" value="Genomic_DNA"/>
</dbReference>
<accession>A0A0M9WDL7</accession>
<organism evidence="2 3">
    <name type="scientific">Penicillium nordicum</name>
    <dbReference type="NCBI Taxonomy" id="229535"/>
    <lineage>
        <taxon>Eukaryota</taxon>
        <taxon>Fungi</taxon>
        <taxon>Dikarya</taxon>
        <taxon>Ascomycota</taxon>
        <taxon>Pezizomycotina</taxon>
        <taxon>Eurotiomycetes</taxon>
        <taxon>Eurotiomycetidae</taxon>
        <taxon>Eurotiales</taxon>
        <taxon>Aspergillaceae</taxon>
        <taxon>Penicillium</taxon>
    </lineage>
</organism>
<proteinExistence type="predicted"/>
<sequence>MAHLHGIRIGNYDMPPSKVALQGRRTLYSLQIPGHMICVYSNQLEIICMLGKQFEKEKKKKKKKPKNSEYHLASKKRTKNRSRSKKLRGIKAEQQNETQRVKHRTTAKQSPPMLL</sequence>
<name>A0A0M9WDL7_9EURO</name>
<gene>
    <name evidence="2" type="ORF">ACN38_g8263</name>
</gene>
<evidence type="ECO:0000256" key="1">
    <source>
        <dbReference type="SAM" id="MobiDB-lite"/>
    </source>
</evidence>
<feature type="region of interest" description="Disordered" evidence="1">
    <location>
        <begin position="57"/>
        <end position="115"/>
    </location>
</feature>
<evidence type="ECO:0000313" key="3">
    <source>
        <dbReference type="Proteomes" id="UP000037696"/>
    </source>
</evidence>
<protein>
    <submittedName>
        <fullName evidence="2">Uncharacterized protein</fullName>
    </submittedName>
</protein>
<keyword evidence="3" id="KW-1185">Reference proteome</keyword>
<comment type="caution">
    <text evidence="2">The sequence shown here is derived from an EMBL/GenBank/DDBJ whole genome shotgun (WGS) entry which is preliminary data.</text>
</comment>